<feature type="non-terminal residue" evidence="4">
    <location>
        <position position="1"/>
    </location>
</feature>
<dbReference type="SMART" id="SM00968">
    <property type="entry name" value="SMC_hinge"/>
    <property type="match status" value="1"/>
</dbReference>
<dbReference type="InterPro" id="IPR010935">
    <property type="entry name" value="SMC_hinge"/>
</dbReference>
<dbReference type="Gene3D" id="1.20.1060.20">
    <property type="match status" value="1"/>
</dbReference>
<name>A0A9X5HF47_9ACTN</name>
<dbReference type="GO" id="GO:0051276">
    <property type="term" value="P:chromosome organization"/>
    <property type="evidence" value="ECO:0007669"/>
    <property type="project" value="InterPro"/>
</dbReference>
<dbReference type="EMBL" id="JAAGNA010001255">
    <property type="protein sequence ID" value="NEC53837.1"/>
    <property type="molecule type" value="Genomic_DNA"/>
</dbReference>
<keyword evidence="1" id="KW-0175">Coiled coil</keyword>
<evidence type="ECO:0000313" key="5">
    <source>
        <dbReference type="Proteomes" id="UP000471745"/>
    </source>
</evidence>
<organism evidence="4 5">
    <name type="scientific">Actinospica acidiphila</name>
    <dbReference type="NCBI Taxonomy" id="304899"/>
    <lineage>
        <taxon>Bacteria</taxon>
        <taxon>Bacillati</taxon>
        <taxon>Actinomycetota</taxon>
        <taxon>Actinomycetes</taxon>
        <taxon>Catenulisporales</taxon>
        <taxon>Actinospicaceae</taxon>
        <taxon>Actinospica</taxon>
    </lineage>
</organism>
<feature type="non-terminal residue" evidence="4">
    <location>
        <position position="215"/>
    </location>
</feature>
<evidence type="ECO:0000256" key="2">
    <source>
        <dbReference type="SAM" id="MobiDB-lite"/>
    </source>
</evidence>
<dbReference type="GO" id="GO:0005524">
    <property type="term" value="F:ATP binding"/>
    <property type="evidence" value="ECO:0007669"/>
    <property type="project" value="InterPro"/>
</dbReference>
<dbReference type="Gene3D" id="3.30.70.1620">
    <property type="match status" value="1"/>
</dbReference>
<dbReference type="AlphaFoldDB" id="A0A9X5HF47"/>
<dbReference type="SUPFAM" id="SSF75553">
    <property type="entry name" value="Smc hinge domain"/>
    <property type="match status" value="1"/>
</dbReference>
<dbReference type="Proteomes" id="UP000471745">
    <property type="component" value="Unassembled WGS sequence"/>
</dbReference>
<sequence length="215" mass="21816">GPAAELLTVTPGYEVPLAAAFGAAADALAVTSPSAAADAIRLLRKQDAGRAALLVTDPSPDTTDGTPSGGAGNRAPSHGAPAPAAPSGTPLPAERLISGPDDLMPAVRRLLHGIVVVATLEDAEELVYARPALTAVTAEGDLLGAHFAHGGSAGAPSLLEVQASVDEAAAQLEELEVRCEELAETQEAAAARRRECAALVEELGERRRAADREKS</sequence>
<protein>
    <submittedName>
        <fullName evidence="4">Chromosome segregation protein SMC</fullName>
    </submittedName>
</protein>
<proteinExistence type="predicted"/>
<dbReference type="InterPro" id="IPR036277">
    <property type="entry name" value="SMC_hinge_sf"/>
</dbReference>
<feature type="region of interest" description="Disordered" evidence="2">
    <location>
        <begin position="54"/>
        <end position="94"/>
    </location>
</feature>
<evidence type="ECO:0000256" key="1">
    <source>
        <dbReference type="SAM" id="Coils"/>
    </source>
</evidence>
<reference evidence="4 5" key="1">
    <citation type="submission" date="2020-01" db="EMBL/GenBank/DDBJ databases">
        <title>Insect and environment-associated Actinomycetes.</title>
        <authorList>
            <person name="Currrie C."/>
            <person name="Chevrette M."/>
            <person name="Carlson C."/>
            <person name="Stubbendieck R."/>
            <person name="Wendt-Pienkowski E."/>
        </authorList>
    </citation>
    <scope>NUCLEOTIDE SEQUENCE [LARGE SCALE GENOMIC DNA]</scope>
    <source>
        <strain evidence="4 5">SID8189</strain>
    </source>
</reference>
<feature type="compositionally biased region" description="Low complexity" evidence="2">
    <location>
        <begin position="75"/>
        <end position="93"/>
    </location>
</feature>
<evidence type="ECO:0000259" key="3">
    <source>
        <dbReference type="SMART" id="SM00968"/>
    </source>
</evidence>
<gene>
    <name evidence="4" type="ORF">G3I18_35635</name>
</gene>
<keyword evidence="5" id="KW-1185">Reference proteome</keyword>
<feature type="domain" description="SMC hinge" evidence="3">
    <location>
        <begin position="1"/>
        <end position="127"/>
    </location>
</feature>
<accession>A0A9X5HF47</accession>
<dbReference type="Pfam" id="PF06470">
    <property type="entry name" value="SMC_hinge"/>
    <property type="match status" value="1"/>
</dbReference>
<evidence type="ECO:0000313" key="4">
    <source>
        <dbReference type="EMBL" id="NEC53837.1"/>
    </source>
</evidence>
<comment type="caution">
    <text evidence="4">The sequence shown here is derived from an EMBL/GenBank/DDBJ whole genome shotgun (WGS) entry which is preliminary data.</text>
</comment>
<dbReference type="GO" id="GO:0005694">
    <property type="term" value="C:chromosome"/>
    <property type="evidence" value="ECO:0007669"/>
    <property type="project" value="InterPro"/>
</dbReference>
<feature type="coiled-coil region" evidence="1">
    <location>
        <begin position="158"/>
        <end position="192"/>
    </location>
</feature>
<feature type="compositionally biased region" description="Low complexity" evidence="2">
    <location>
        <begin position="56"/>
        <end position="66"/>
    </location>
</feature>